<organism evidence="1 2">
    <name type="scientific">Methylocapsa palsarum</name>
    <dbReference type="NCBI Taxonomy" id="1612308"/>
    <lineage>
        <taxon>Bacteria</taxon>
        <taxon>Pseudomonadati</taxon>
        <taxon>Pseudomonadota</taxon>
        <taxon>Alphaproteobacteria</taxon>
        <taxon>Hyphomicrobiales</taxon>
        <taxon>Beijerinckiaceae</taxon>
        <taxon>Methylocapsa</taxon>
    </lineage>
</organism>
<dbReference type="EMBL" id="FOSN01000001">
    <property type="protein sequence ID" value="SFK01644.1"/>
    <property type="molecule type" value="Genomic_DNA"/>
</dbReference>
<dbReference type="Proteomes" id="UP000198755">
    <property type="component" value="Unassembled WGS sequence"/>
</dbReference>
<evidence type="ECO:0008006" key="3">
    <source>
        <dbReference type="Google" id="ProtNLM"/>
    </source>
</evidence>
<keyword evidence="2" id="KW-1185">Reference proteome</keyword>
<evidence type="ECO:0000313" key="2">
    <source>
        <dbReference type="Proteomes" id="UP000198755"/>
    </source>
</evidence>
<dbReference type="STRING" id="1612308.SAMN05444581_101307"/>
<accession>A0A1I3W1Y3</accession>
<reference evidence="1 2" key="1">
    <citation type="submission" date="2016-10" db="EMBL/GenBank/DDBJ databases">
        <authorList>
            <person name="de Groot N.N."/>
        </authorList>
    </citation>
    <scope>NUCLEOTIDE SEQUENCE [LARGE SCALE GENOMIC DNA]</scope>
    <source>
        <strain evidence="1 2">NE2</strain>
    </source>
</reference>
<evidence type="ECO:0000313" key="1">
    <source>
        <dbReference type="EMBL" id="SFK01644.1"/>
    </source>
</evidence>
<name>A0A1I3W1Y3_9HYPH</name>
<sequence length="279" mass="30281">MARSAHTRDRGQPFAVVLGTNEIASAIAVALHSKRISVVLSHDPFSPVIRRKMAFYDALFDDPVTLGGVTPIRVDSGFEILSNRESPSVLITELGLLDLIVIRRFEFLIDARMQHSQTTPDLRRLAGVAIGVGPGFVAGQNCDIAIETNPDRNARLMREGSTGGPERSAGRDRFVYASNPGRWRTAADIGFRTFKNFIVGHLDGIAVAAPFDGFLRGVVRDGVEVVAGARLLEIDPRGRRACWAGIDERGWTTGRAITQALSKFTVATIGARAALYVVK</sequence>
<proteinExistence type="predicted"/>
<gene>
    <name evidence="1" type="ORF">SAMN05444581_101307</name>
</gene>
<dbReference type="AlphaFoldDB" id="A0A1I3W1Y3"/>
<protein>
    <recommendedName>
        <fullName evidence="3">Xanthine dehydrogenase accessory factor</fullName>
    </recommendedName>
</protein>
<dbReference type="OrthoDB" id="9815497at2"/>
<dbReference type="RefSeq" id="WP_091676455.1">
    <property type="nucleotide sequence ID" value="NZ_FOSN01000001.1"/>
</dbReference>